<keyword evidence="3" id="KW-1185">Reference proteome</keyword>
<dbReference type="EMBL" id="AP021874">
    <property type="protein sequence ID" value="BBO68108.1"/>
    <property type="molecule type" value="Genomic_DNA"/>
</dbReference>
<dbReference type="AlphaFoldDB" id="A0A5K7YGB6"/>
<gene>
    <name evidence="2" type="ORF">DSCA_20380</name>
</gene>
<proteinExistence type="predicted"/>
<organism evidence="2 3">
    <name type="scientific">Desulfosarcina alkanivorans</name>
    <dbReference type="NCBI Taxonomy" id="571177"/>
    <lineage>
        <taxon>Bacteria</taxon>
        <taxon>Pseudomonadati</taxon>
        <taxon>Thermodesulfobacteriota</taxon>
        <taxon>Desulfobacteria</taxon>
        <taxon>Desulfobacterales</taxon>
        <taxon>Desulfosarcinaceae</taxon>
        <taxon>Desulfosarcina</taxon>
    </lineage>
</organism>
<protein>
    <submittedName>
        <fullName evidence="2">Uncharacterized protein</fullName>
    </submittedName>
</protein>
<name>A0A5K7YGB6_9BACT</name>
<evidence type="ECO:0000313" key="2">
    <source>
        <dbReference type="EMBL" id="BBO68108.1"/>
    </source>
</evidence>
<accession>A0A5K7YGB6</accession>
<sequence length="66" mass="7055">MTGGGRSAEVIHLAGNTVIDLKGENFKTYSNPFGHREKGDTREIETERKGRMSPFSAGPSMASGKG</sequence>
<feature type="compositionally biased region" description="Basic and acidic residues" evidence="1">
    <location>
        <begin position="34"/>
        <end position="50"/>
    </location>
</feature>
<dbReference type="KEGG" id="dalk:DSCA_20380"/>
<feature type="region of interest" description="Disordered" evidence="1">
    <location>
        <begin position="28"/>
        <end position="66"/>
    </location>
</feature>
<reference evidence="2 3" key="1">
    <citation type="submission" date="2019-11" db="EMBL/GenBank/DDBJ databases">
        <title>Comparative genomics of hydrocarbon-degrading Desulfosarcina strains.</title>
        <authorList>
            <person name="Watanabe M."/>
            <person name="Kojima H."/>
            <person name="Fukui M."/>
        </authorList>
    </citation>
    <scope>NUCLEOTIDE SEQUENCE [LARGE SCALE GENOMIC DNA]</scope>
    <source>
        <strain evidence="2 3">PL12</strain>
    </source>
</reference>
<dbReference type="Proteomes" id="UP000427906">
    <property type="component" value="Chromosome"/>
</dbReference>
<evidence type="ECO:0000313" key="3">
    <source>
        <dbReference type="Proteomes" id="UP000427906"/>
    </source>
</evidence>
<evidence type="ECO:0000256" key="1">
    <source>
        <dbReference type="SAM" id="MobiDB-lite"/>
    </source>
</evidence>